<evidence type="ECO:0000313" key="1">
    <source>
        <dbReference type="EMBL" id="CAI9157723.1"/>
    </source>
</evidence>
<keyword evidence="2" id="KW-1185">Reference proteome</keyword>
<organism evidence="1 2">
    <name type="scientific">Rangifer tarandus platyrhynchus</name>
    <name type="common">Svalbard reindeer</name>
    <dbReference type="NCBI Taxonomy" id="3082113"/>
    <lineage>
        <taxon>Eukaryota</taxon>
        <taxon>Metazoa</taxon>
        <taxon>Chordata</taxon>
        <taxon>Craniata</taxon>
        <taxon>Vertebrata</taxon>
        <taxon>Euteleostomi</taxon>
        <taxon>Mammalia</taxon>
        <taxon>Eutheria</taxon>
        <taxon>Laurasiatheria</taxon>
        <taxon>Artiodactyla</taxon>
        <taxon>Ruminantia</taxon>
        <taxon>Pecora</taxon>
        <taxon>Cervidae</taxon>
        <taxon>Odocoileinae</taxon>
        <taxon>Rangifer</taxon>
    </lineage>
</organism>
<dbReference type="Proteomes" id="UP001176941">
    <property type="component" value="Chromosome 16"/>
</dbReference>
<name>A0ABN8Y850_RANTA</name>
<dbReference type="EMBL" id="OX459952">
    <property type="protein sequence ID" value="CAI9157723.1"/>
    <property type="molecule type" value="Genomic_DNA"/>
</dbReference>
<gene>
    <name evidence="1" type="ORF">MRATA1EN1_LOCUS6685</name>
</gene>
<reference evidence="1" key="1">
    <citation type="submission" date="2023-04" db="EMBL/GenBank/DDBJ databases">
        <authorList>
            <consortium name="ELIXIR-Norway"/>
        </authorList>
    </citation>
    <scope>NUCLEOTIDE SEQUENCE [LARGE SCALE GENOMIC DNA]</scope>
</reference>
<sequence>MASPCSASCSPFACPAPWDAPHVSLTSPFLPLILLPHPPSLLFRESVVSTQHVAVEPLAPGEQGLQHELVLLSYRSHFPNEKSFPDFPGGSVVKTALPVQGREFKPWWGNEDPACCMDSKRKKKKKLLCHLQQLYS</sequence>
<proteinExistence type="predicted"/>
<protein>
    <submittedName>
        <fullName evidence="1">Uncharacterized protein</fullName>
    </submittedName>
</protein>
<accession>A0ABN8Y850</accession>
<evidence type="ECO:0000313" key="2">
    <source>
        <dbReference type="Proteomes" id="UP001176941"/>
    </source>
</evidence>